<feature type="transmembrane region" description="Helical" evidence="1">
    <location>
        <begin position="438"/>
        <end position="457"/>
    </location>
</feature>
<dbReference type="AlphaFoldDB" id="A0A382BL76"/>
<feature type="transmembrane region" description="Helical" evidence="1">
    <location>
        <begin position="232"/>
        <end position="250"/>
    </location>
</feature>
<dbReference type="PANTHER" id="PTHR30569">
    <property type="entry name" value="CYTOSINE TRANSPORTER CODB"/>
    <property type="match status" value="1"/>
</dbReference>
<proteinExistence type="predicted"/>
<feature type="transmembrane region" description="Helical" evidence="1">
    <location>
        <begin position="495"/>
        <end position="512"/>
    </location>
</feature>
<dbReference type="GO" id="GO:0005886">
    <property type="term" value="C:plasma membrane"/>
    <property type="evidence" value="ECO:0007669"/>
    <property type="project" value="TreeGrafter"/>
</dbReference>
<sequence length="553" mass="58708">MAEVGALEAHYEFDREPVSDDRLLGPGHFAASFAGEHVAATEFVIGASFVTWGAAIGDVFVGLAVGNLLAVLNWTLLCAPVAVETRLTLYWYLRRIGGPAVTAVANILNALLYCVLAGAMITVAASAVRIPFGIPAQTGLYPTDARFVLVVTAIGGLVTWLAIAGFKRLADFAMVCAPWMFLMFLVGALAVLPRLGEAAGVGAVGSLGEFWRMGELAIWTGRTPDGAPGLSFWHVAAFAWVCNLAMNAGLSDMALFRYAPNVRYGLFSVFGTFLGHYVAWIAAGVMGAGAAVLMGNSLTEIDSGGVAYATLGWAGVLAVVIAGWTTSNPTIYRAGLALQAVTRNGSRTRITLAVGVVTTVIACFPFVFSRLLDFVGVYGLVLCPAGAIVLTEHWLFPMLGWRRYWLEAEGRGALNVPALVAWLSSMIVAFGLHLAGVHLFFLFVPTYVAAGVVYAVLASRTGARKNISVVTPTVRPTPSYAVASSRRPNHGRDRLWGAIAVAALGACFWLGLRIALGGLDGYVENHAALKSWLGWPTLVYFVAGTLFVRGRKQ</sequence>
<keyword evidence="1" id="KW-1133">Transmembrane helix</keyword>
<reference evidence="2" key="1">
    <citation type="submission" date="2018-05" db="EMBL/GenBank/DDBJ databases">
        <authorList>
            <person name="Lanie J.A."/>
            <person name="Ng W.-L."/>
            <person name="Kazmierczak K.M."/>
            <person name="Andrzejewski T.M."/>
            <person name="Davidsen T.M."/>
            <person name="Wayne K.J."/>
            <person name="Tettelin H."/>
            <person name="Glass J.I."/>
            <person name="Rusch D."/>
            <person name="Podicherti R."/>
            <person name="Tsui H.-C.T."/>
            <person name="Winkler M.E."/>
        </authorList>
    </citation>
    <scope>NUCLEOTIDE SEQUENCE</scope>
</reference>
<dbReference type="Gene3D" id="1.10.4160.10">
    <property type="entry name" value="Hydantoin permease"/>
    <property type="match status" value="1"/>
</dbReference>
<evidence type="ECO:0000256" key="1">
    <source>
        <dbReference type="SAM" id="Phobius"/>
    </source>
</evidence>
<gene>
    <name evidence="2" type="ORF">METZ01_LOCUS167268</name>
</gene>
<dbReference type="PANTHER" id="PTHR30569:SF0">
    <property type="entry name" value="CYTOSINE PERMEASE"/>
    <property type="match status" value="1"/>
</dbReference>
<protein>
    <recommendedName>
        <fullName evidence="3">Nucleoside transporter</fullName>
    </recommendedName>
</protein>
<feature type="transmembrane region" description="Helical" evidence="1">
    <location>
        <begin position="374"/>
        <end position="391"/>
    </location>
</feature>
<feature type="transmembrane region" description="Helical" evidence="1">
    <location>
        <begin position="348"/>
        <end position="368"/>
    </location>
</feature>
<keyword evidence="1" id="KW-0812">Transmembrane</keyword>
<feature type="transmembrane region" description="Helical" evidence="1">
    <location>
        <begin position="104"/>
        <end position="127"/>
    </location>
</feature>
<organism evidence="2">
    <name type="scientific">marine metagenome</name>
    <dbReference type="NCBI Taxonomy" id="408172"/>
    <lineage>
        <taxon>unclassified sequences</taxon>
        <taxon>metagenomes</taxon>
        <taxon>ecological metagenomes</taxon>
    </lineage>
</organism>
<evidence type="ECO:0008006" key="3">
    <source>
        <dbReference type="Google" id="ProtNLM"/>
    </source>
</evidence>
<dbReference type="InterPro" id="IPR030191">
    <property type="entry name" value="CodB"/>
</dbReference>
<feature type="transmembrane region" description="Helical" evidence="1">
    <location>
        <begin position="306"/>
        <end position="327"/>
    </location>
</feature>
<dbReference type="EMBL" id="UINC01030282">
    <property type="protein sequence ID" value="SVB14414.1"/>
    <property type="molecule type" value="Genomic_DNA"/>
</dbReference>
<dbReference type="GO" id="GO:0015209">
    <property type="term" value="F:cytosine transmembrane transporter activity"/>
    <property type="evidence" value="ECO:0007669"/>
    <property type="project" value="InterPro"/>
</dbReference>
<keyword evidence="1" id="KW-0472">Membrane</keyword>
<feature type="transmembrane region" description="Helical" evidence="1">
    <location>
        <begin position="262"/>
        <end position="294"/>
    </location>
</feature>
<feature type="transmembrane region" description="Helical" evidence="1">
    <location>
        <begin position="172"/>
        <end position="192"/>
    </location>
</feature>
<name>A0A382BL76_9ZZZZ</name>
<feature type="transmembrane region" description="Helical" evidence="1">
    <location>
        <begin position="532"/>
        <end position="548"/>
    </location>
</feature>
<accession>A0A382BL76</accession>
<feature type="transmembrane region" description="Helical" evidence="1">
    <location>
        <begin position="147"/>
        <end position="165"/>
    </location>
</feature>
<evidence type="ECO:0000313" key="2">
    <source>
        <dbReference type="EMBL" id="SVB14414.1"/>
    </source>
</evidence>
<feature type="transmembrane region" description="Helical" evidence="1">
    <location>
        <begin position="59"/>
        <end position="83"/>
    </location>
</feature>
<feature type="transmembrane region" description="Helical" evidence="1">
    <location>
        <begin position="412"/>
        <end position="432"/>
    </location>
</feature>